<evidence type="ECO:0000256" key="1">
    <source>
        <dbReference type="SAM" id="MobiDB-lite"/>
    </source>
</evidence>
<feature type="region of interest" description="Disordered" evidence="1">
    <location>
        <begin position="330"/>
        <end position="449"/>
    </location>
</feature>
<sequence length="749" mass="84416">MEISNDTPISDITDDALASNISVNTSNSNDVHEQIVTQNGESIISNHETQSVISLEIVSASSNSDIQQELEISTSPISAETISLEEKEENEFLDSTYREQVSKEIIQSIREKKLRGQEKIITSQDIKSSLSVKGGQGLIQELFTLEPSLQESQIIQNHVSEISETSTSGESNVDETWQHLAQLCNKAFDAEDKANRANQEEILYWFLYAKDFRLQYNEIIVSSGGKISEKKARSLLYDSVVKQLSIIRKKRSQELGLHLPEISRDALRKKTQRAEKIYILFEKIGHDKIKYIKSYSANSISKLTNDQIQEIINYSCQNVDTDNTEYQFSSENTEISETGGPRKISSEIETSNIITPSSNSENKMIEEVLRSEDATASKSLPETKTKESESVNVFDEDNGNDDEFSDDNNEDDNDNESFCGFSDDDDEAESTSSSPTRHQPKRIAREDSELAGATRNLWLSDSYGLDDLPSSASVSKARDVEALRVNFFGAEDAVIPDAEVTIPEAYVRPDINAEMLSNIRFRVANVDGLTDRKVRTFFKKLHKVVVNSDRKTGTSETYTDTLVDDLLRIAQLNDWPFSVNNHPPCKLYIEDDPYVSSDPEFVINKEDENMEDFAILVVEDKHLKNVGPSTGFGETQIAMEILACVSENIRSLGKRQYTDQTFWVIRVISSYVTFYKAEIPAMYLVELEKGLPQQQSVKVQRWPADNGLRSGFDLAEPEGRRVVLTALAKIRETLSEESEELEESNDEEN</sequence>
<organism evidence="2 3">
    <name type="scientific">Paraglomus occultum</name>
    <dbReference type="NCBI Taxonomy" id="144539"/>
    <lineage>
        <taxon>Eukaryota</taxon>
        <taxon>Fungi</taxon>
        <taxon>Fungi incertae sedis</taxon>
        <taxon>Mucoromycota</taxon>
        <taxon>Glomeromycotina</taxon>
        <taxon>Glomeromycetes</taxon>
        <taxon>Paraglomerales</taxon>
        <taxon>Paraglomeraceae</taxon>
        <taxon>Paraglomus</taxon>
    </lineage>
</organism>
<dbReference type="EMBL" id="CAJVPJ010001503">
    <property type="protein sequence ID" value="CAG8593712.1"/>
    <property type="molecule type" value="Genomic_DNA"/>
</dbReference>
<proteinExistence type="predicted"/>
<evidence type="ECO:0000313" key="2">
    <source>
        <dbReference type="EMBL" id="CAG8593712.1"/>
    </source>
</evidence>
<feature type="compositionally biased region" description="Basic and acidic residues" evidence="1">
    <location>
        <begin position="363"/>
        <end position="389"/>
    </location>
</feature>
<feature type="compositionally biased region" description="Low complexity" evidence="1">
    <location>
        <begin position="347"/>
        <end position="362"/>
    </location>
</feature>
<dbReference type="Proteomes" id="UP000789572">
    <property type="component" value="Unassembled WGS sequence"/>
</dbReference>
<dbReference type="AlphaFoldDB" id="A0A9N9C9F3"/>
<reference evidence="2" key="1">
    <citation type="submission" date="2021-06" db="EMBL/GenBank/DDBJ databases">
        <authorList>
            <person name="Kallberg Y."/>
            <person name="Tangrot J."/>
            <person name="Rosling A."/>
        </authorList>
    </citation>
    <scope>NUCLEOTIDE SEQUENCE</scope>
    <source>
        <strain evidence="2">IA702</strain>
    </source>
</reference>
<keyword evidence="3" id="KW-1185">Reference proteome</keyword>
<protein>
    <submittedName>
        <fullName evidence="2">10203_t:CDS:1</fullName>
    </submittedName>
</protein>
<name>A0A9N9C9F3_9GLOM</name>
<comment type="caution">
    <text evidence="2">The sequence shown here is derived from an EMBL/GenBank/DDBJ whole genome shotgun (WGS) entry which is preliminary data.</text>
</comment>
<accession>A0A9N9C9F3</accession>
<gene>
    <name evidence="2" type="ORF">POCULU_LOCUS7106</name>
</gene>
<evidence type="ECO:0000313" key="3">
    <source>
        <dbReference type="Proteomes" id="UP000789572"/>
    </source>
</evidence>
<dbReference type="OrthoDB" id="2437446at2759"/>
<feature type="compositionally biased region" description="Acidic residues" evidence="1">
    <location>
        <begin position="394"/>
        <end position="415"/>
    </location>
</feature>